<keyword evidence="1" id="KW-0175">Coiled coil</keyword>
<dbReference type="SUPFAM" id="SSF50978">
    <property type="entry name" value="WD40 repeat-like"/>
    <property type="match status" value="1"/>
</dbReference>
<reference evidence="3" key="1">
    <citation type="submission" date="2020-11" db="EMBL/GenBank/DDBJ databases">
        <authorList>
            <person name="Tran Van P."/>
        </authorList>
    </citation>
    <scope>NUCLEOTIDE SEQUENCE</scope>
</reference>
<dbReference type="EMBL" id="OA884262">
    <property type="protein sequence ID" value="CAD7280521.1"/>
    <property type="molecule type" value="Genomic_DNA"/>
</dbReference>
<feature type="compositionally biased region" description="Basic and acidic residues" evidence="2">
    <location>
        <begin position="1353"/>
        <end position="1365"/>
    </location>
</feature>
<dbReference type="EMBL" id="CAJPEX010002225">
    <property type="protein sequence ID" value="CAG0920673.1"/>
    <property type="molecule type" value="Genomic_DNA"/>
</dbReference>
<protein>
    <submittedName>
        <fullName evidence="3">Uncharacterized protein</fullName>
    </submittedName>
</protein>
<dbReference type="InterPro" id="IPR036322">
    <property type="entry name" value="WD40_repeat_dom_sf"/>
</dbReference>
<feature type="coiled-coil region" evidence="1">
    <location>
        <begin position="1303"/>
        <end position="1337"/>
    </location>
</feature>
<sequence>MLILFFSVVPLPKPRPDYLDVGEPIDCIAWNEQFKCMIVASRKPEDISKCRLSVYDDQNFSKLCATEHGNGRCVCLAVYPKGEDICSIFAHFDNWQLVVWTRGMIERWRIRLPSSATPVRLIQFSFIPDDSADFVTFGSSAERLSFWKERELLLGDRLHRTPASFLTYQGCMNIESAAKLSREDIWITNADGNEDAFLLWSSSQLVACISATPSCHTEQLMTLNENFIAISAGGSVRMWKLVDILKTVDVHGITHTSSVGLQRLQFPEAGETFQVQETLCRARNLSAKDSNEGIISMLVTFGNGSISRIEMNNGKEFVIRGLAGVQGIAMRNVDDEDIAAVIGVNGEVYLWKPRVCQELFGIGFIRSAKPTCVAWARGSLLIGDESGHLHELHAIQQPKDWHSTRVFEDSACVAVVSHEEFTGLVSRDSEGFIFRIGEESLEPMFRIPLKLSNARLCFLKACSSAEKIVLGIWGEQSGVFAIVRVAEDFECVEDSYLILRDSYAVSIVHISGIRENGDPETQNRGKYAEIFSCAPDVTRDTCWALCHSDSEDAVEVFLVEISIETASCLRRIEVPSVGWVTTGFLNVFASHCCVFLASHCSTVAVKRISLFEETSLEDVCVKISDGEIVFAGTETLSLVGDGKGSVVVLLSERSAEFCDEEIPIMDLGTVDVKHSLLVDNRRADNAIVNRKIAGEKVKVMKREAIKQLRSEMADIRKANSQLPFALRLPETSFTSSPEVFSEINAEYERKVLEIRREREPALRAAKNFEEKLKFSFLSRWQWQETVCSFDDGFMDASQRLRLRTWRVERPAEDLHSKLASDVKKMLEDDDIFLKLGFTGCNQCFRLALKNASVPKERILRHGIKTEDSIFPGDVTLPRKRAELSHVRVRLLDFCSSFNASVLSLMAQFNAAKLELESIIAKLGQGIGMESAQEIVAGGIRNKGVIPTRLLDDILPTRSEIIQARDVESDEESSAGTSESGKSPEVLEFKGILGQKANAGNQGHLSVLEERLLRHTRSALLHEAEKAVATAYALHIKLINKYNNLKEKAVKLSLAKEVGELRVLELGEQVAVLEETEQLERDVIERLKAAYEFKEQKKAEEARVKKELDEKIKELEGVKNAMARLDDEADAIFFAYPRHVDQLRLVYMRRSSVSDLSEASDLRSSFGSRRASYRSTKHGPVAIPGIEETRQLSAFRQKSEADLHAVSVARIRIESDLASASNAVSVADTQLQSVLGEHSVLLARKMKSLHDLQTTLILTAPEADKYLKSSQMSHHVIIEAKVYEALKRELGEISASLVDNSVKLAEEKDKFREAIKAAKKLKQKHAELVKTKEEWTIRKFGKVVKLKALEKHLRNRNEEKKGKTSKMEPTSSIDAKKRDLEKKAKEMEEELTAVTRENTRKKTTLRRLQEKKGEVEAKLSARRSHLAWLARRGLQYHGMDLLNDQLGPLLYKIEAQAAKIDNLTLQILAFRSKAIPAPRPMGSGFELF</sequence>
<feature type="coiled-coil region" evidence="1">
    <location>
        <begin position="1083"/>
        <end position="1127"/>
    </location>
</feature>
<feature type="region of interest" description="Disordered" evidence="2">
    <location>
        <begin position="1353"/>
        <end position="1381"/>
    </location>
</feature>
<gene>
    <name evidence="3" type="ORF">NMOB1V02_LOCUS8180</name>
</gene>
<name>A0A7R9BS37_9CRUS</name>
<evidence type="ECO:0000256" key="2">
    <source>
        <dbReference type="SAM" id="MobiDB-lite"/>
    </source>
</evidence>
<dbReference type="Proteomes" id="UP000678499">
    <property type="component" value="Unassembled WGS sequence"/>
</dbReference>
<keyword evidence="4" id="KW-1185">Reference proteome</keyword>
<evidence type="ECO:0000313" key="4">
    <source>
        <dbReference type="Proteomes" id="UP000678499"/>
    </source>
</evidence>
<evidence type="ECO:0000256" key="1">
    <source>
        <dbReference type="SAM" id="Coils"/>
    </source>
</evidence>
<organism evidence="3">
    <name type="scientific">Notodromas monacha</name>
    <dbReference type="NCBI Taxonomy" id="399045"/>
    <lineage>
        <taxon>Eukaryota</taxon>
        <taxon>Metazoa</taxon>
        <taxon>Ecdysozoa</taxon>
        <taxon>Arthropoda</taxon>
        <taxon>Crustacea</taxon>
        <taxon>Oligostraca</taxon>
        <taxon>Ostracoda</taxon>
        <taxon>Podocopa</taxon>
        <taxon>Podocopida</taxon>
        <taxon>Cypridocopina</taxon>
        <taxon>Cypridoidea</taxon>
        <taxon>Cyprididae</taxon>
        <taxon>Notodromas</taxon>
    </lineage>
</organism>
<proteinExistence type="predicted"/>
<evidence type="ECO:0000313" key="3">
    <source>
        <dbReference type="EMBL" id="CAD7280521.1"/>
    </source>
</evidence>
<accession>A0A7R9BS37</accession>